<comment type="similarity">
    <text evidence="1">Belongs to the methyltransferase superfamily.</text>
</comment>
<dbReference type="SUPFAM" id="SSF53335">
    <property type="entry name" value="S-adenosyl-L-methionine-dependent methyltransferases"/>
    <property type="match status" value="1"/>
</dbReference>
<dbReference type="InterPro" id="IPR051419">
    <property type="entry name" value="Lys/N-term_MeTrsfase_sf"/>
</dbReference>
<comment type="caution">
    <text evidence="4">The sequence shown here is derived from an EMBL/GenBank/DDBJ whole genome shotgun (WGS) entry which is preliminary data.</text>
</comment>
<name>S8C9Q0_9LAMI</name>
<keyword evidence="2" id="KW-0489">Methyltransferase</keyword>
<dbReference type="InterPro" id="IPR029063">
    <property type="entry name" value="SAM-dependent_MTases_sf"/>
</dbReference>
<evidence type="ECO:0000256" key="2">
    <source>
        <dbReference type="ARBA" id="ARBA00022603"/>
    </source>
</evidence>
<protein>
    <recommendedName>
        <fullName evidence="6">PABS domain-containing protein</fullName>
    </recommendedName>
</protein>
<keyword evidence="3" id="KW-0808">Transferase</keyword>
<evidence type="ECO:0008006" key="6">
    <source>
        <dbReference type="Google" id="ProtNLM"/>
    </source>
</evidence>
<dbReference type="PANTHER" id="PTHR12176">
    <property type="entry name" value="SAM-DEPENDENT METHYLTRANSFERASE SUPERFAMILY PROTEIN"/>
    <property type="match status" value="1"/>
</dbReference>
<keyword evidence="5" id="KW-1185">Reference proteome</keyword>
<dbReference type="AlphaFoldDB" id="S8C9Q0"/>
<feature type="non-terminal residue" evidence="4">
    <location>
        <position position="1"/>
    </location>
</feature>
<dbReference type="Pfam" id="PF01564">
    <property type="entry name" value="Spermine_synth"/>
    <property type="match status" value="1"/>
</dbReference>
<dbReference type="EMBL" id="AUSU01005422">
    <property type="protein sequence ID" value="EPS63535.1"/>
    <property type="molecule type" value="Genomic_DNA"/>
</dbReference>
<dbReference type="OrthoDB" id="411785at2759"/>
<dbReference type="GO" id="GO:0008168">
    <property type="term" value="F:methyltransferase activity"/>
    <property type="evidence" value="ECO:0007669"/>
    <property type="project" value="UniProtKB-KW"/>
</dbReference>
<evidence type="ECO:0000313" key="5">
    <source>
        <dbReference type="Proteomes" id="UP000015453"/>
    </source>
</evidence>
<dbReference type="GO" id="GO:0032259">
    <property type="term" value="P:methylation"/>
    <property type="evidence" value="ECO:0007669"/>
    <property type="project" value="UniProtKB-KW"/>
</dbReference>
<evidence type="ECO:0000256" key="1">
    <source>
        <dbReference type="ARBA" id="ARBA00008361"/>
    </source>
</evidence>
<feature type="non-terminal residue" evidence="4">
    <location>
        <position position="284"/>
    </location>
</feature>
<evidence type="ECO:0000256" key="3">
    <source>
        <dbReference type="ARBA" id="ARBA00022679"/>
    </source>
</evidence>
<evidence type="ECO:0000313" key="4">
    <source>
        <dbReference type="EMBL" id="EPS63535.1"/>
    </source>
</evidence>
<gene>
    <name evidence="4" type="ORF">M569_11251</name>
</gene>
<sequence length="284" mass="31315">VPWLVYEDDVIRSSILEICEGPRAGEMLVENVELVIDGVKEFRRRLRFKRMPNLVQTQMRILPRSNSTDVDLDDLEFELETGVLVQPYLSAMVSGILTVSSFLENRISNGFRPKALCLGVGGGALISCLTSILNFEVVGVEEDEVVLEVAKKYFGLELNGPMIHLFTEDAICFVEKQASLGSEFDVIMVDLDSTDAMVGTSAAPPAEFIRNSVVLSVAELLSPEGVLIINAVPLKASFYETLIESLQEILADVYEVDVGNEENFVLIATKSKVEPFFRSSDGIL</sequence>
<accession>S8C9Q0</accession>
<dbReference type="Gene3D" id="3.40.50.150">
    <property type="entry name" value="Vaccinia Virus protein VP39"/>
    <property type="match status" value="1"/>
</dbReference>
<proteinExistence type="inferred from homology"/>
<reference evidence="4 5" key="1">
    <citation type="journal article" date="2013" name="BMC Genomics">
        <title>The miniature genome of a carnivorous plant Genlisea aurea contains a low number of genes and short non-coding sequences.</title>
        <authorList>
            <person name="Leushkin E.V."/>
            <person name="Sutormin R.A."/>
            <person name="Nabieva E.R."/>
            <person name="Penin A.A."/>
            <person name="Kondrashov A.S."/>
            <person name="Logacheva M.D."/>
        </authorList>
    </citation>
    <scope>NUCLEOTIDE SEQUENCE [LARGE SCALE GENOMIC DNA]</scope>
</reference>
<organism evidence="4 5">
    <name type="scientific">Genlisea aurea</name>
    <dbReference type="NCBI Taxonomy" id="192259"/>
    <lineage>
        <taxon>Eukaryota</taxon>
        <taxon>Viridiplantae</taxon>
        <taxon>Streptophyta</taxon>
        <taxon>Embryophyta</taxon>
        <taxon>Tracheophyta</taxon>
        <taxon>Spermatophyta</taxon>
        <taxon>Magnoliopsida</taxon>
        <taxon>eudicotyledons</taxon>
        <taxon>Gunneridae</taxon>
        <taxon>Pentapetalae</taxon>
        <taxon>asterids</taxon>
        <taxon>lamiids</taxon>
        <taxon>Lamiales</taxon>
        <taxon>Lentibulariaceae</taxon>
        <taxon>Genlisea</taxon>
    </lineage>
</organism>
<dbReference type="PANTHER" id="PTHR12176:SF59">
    <property type="entry name" value="METHYLTRANSFERASE DOMAIN-CONTAINING PROTEIN-RELATED"/>
    <property type="match status" value="1"/>
</dbReference>
<dbReference type="Proteomes" id="UP000015453">
    <property type="component" value="Unassembled WGS sequence"/>
</dbReference>